<keyword evidence="2" id="KW-1185">Reference proteome</keyword>
<comment type="caution">
    <text evidence="1">The sequence shown here is derived from an EMBL/GenBank/DDBJ whole genome shotgun (WGS) entry which is preliminary data.</text>
</comment>
<accession>A0A2T0WJ43</accession>
<dbReference type="EMBL" id="PVTR01000008">
    <property type="protein sequence ID" value="PRY86730.1"/>
    <property type="molecule type" value="Genomic_DNA"/>
</dbReference>
<gene>
    <name evidence="1" type="ORF">CLW00_108221</name>
</gene>
<dbReference type="AlphaFoldDB" id="A0A2T0WJ43"/>
<organism evidence="1 2">
    <name type="scientific">Mongoliibacter ruber</name>
    <dbReference type="NCBI Taxonomy" id="1750599"/>
    <lineage>
        <taxon>Bacteria</taxon>
        <taxon>Pseudomonadati</taxon>
        <taxon>Bacteroidota</taxon>
        <taxon>Cytophagia</taxon>
        <taxon>Cytophagales</taxon>
        <taxon>Cyclobacteriaceae</taxon>
        <taxon>Mongoliibacter</taxon>
    </lineage>
</organism>
<evidence type="ECO:0000313" key="1">
    <source>
        <dbReference type="EMBL" id="PRY86730.1"/>
    </source>
</evidence>
<dbReference type="OrthoDB" id="680137at2"/>
<sequence length="77" mass="9063">MKNLSLKLDDDIFQETEELIFKLEKSRNRYVNEALAYYNKIQKRKFLEKVLAAESKLVGMESMQVLSEFEQIEDGEG</sequence>
<protein>
    <recommendedName>
        <fullName evidence="3">CopG family transcriptional regulator</fullName>
    </recommendedName>
</protein>
<evidence type="ECO:0008006" key="3">
    <source>
        <dbReference type="Google" id="ProtNLM"/>
    </source>
</evidence>
<evidence type="ECO:0000313" key="2">
    <source>
        <dbReference type="Proteomes" id="UP000238157"/>
    </source>
</evidence>
<reference evidence="1 2" key="1">
    <citation type="submission" date="2018-03" db="EMBL/GenBank/DDBJ databases">
        <title>Genomic Encyclopedia of Archaeal and Bacterial Type Strains, Phase II (KMG-II): from individual species to whole genera.</title>
        <authorList>
            <person name="Goeker M."/>
        </authorList>
    </citation>
    <scope>NUCLEOTIDE SEQUENCE [LARGE SCALE GENOMIC DNA]</scope>
    <source>
        <strain evidence="1 2">DSM 27929</strain>
    </source>
</reference>
<dbReference type="RefSeq" id="WP_106134451.1">
    <property type="nucleotide sequence ID" value="NZ_PVTR01000008.1"/>
</dbReference>
<proteinExistence type="predicted"/>
<name>A0A2T0WJ43_9BACT</name>
<dbReference type="Proteomes" id="UP000238157">
    <property type="component" value="Unassembled WGS sequence"/>
</dbReference>